<dbReference type="GO" id="GO:0016787">
    <property type="term" value="F:hydrolase activity"/>
    <property type="evidence" value="ECO:0007669"/>
    <property type="project" value="UniProtKB-KW"/>
</dbReference>
<dbReference type="SFLD" id="SFLDG01135">
    <property type="entry name" value="C1.5.6:_HAD__Beta-PGM__Phospha"/>
    <property type="match status" value="1"/>
</dbReference>
<dbReference type="Gene3D" id="1.10.150.240">
    <property type="entry name" value="Putative phosphatase, domain 2"/>
    <property type="match status" value="1"/>
</dbReference>
<evidence type="ECO:0000256" key="1">
    <source>
        <dbReference type="ARBA" id="ARBA00006171"/>
    </source>
</evidence>
<organism evidence="4 5">
    <name type="scientific">Candidatus Ruthenibacterium avium</name>
    <dbReference type="NCBI Taxonomy" id="2838751"/>
    <lineage>
        <taxon>Bacteria</taxon>
        <taxon>Bacillati</taxon>
        <taxon>Bacillota</taxon>
        <taxon>Clostridia</taxon>
        <taxon>Eubacteriales</taxon>
        <taxon>Oscillospiraceae</taxon>
        <taxon>Ruthenibacterium</taxon>
    </lineage>
</organism>
<accession>A0A9D2M1N5</accession>
<dbReference type="Proteomes" id="UP000824209">
    <property type="component" value="Unassembled WGS sequence"/>
</dbReference>
<dbReference type="AlphaFoldDB" id="A0A9D2M1N5"/>
<reference evidence="4" key="2">
    <citation type="submission" date="2021-04" db="EMBL/GenBank/DDBJ databases">
        <authorList>
            <person name="Gilroy R."/>
        </authorList>
    </citation>
    <scope>NUCLEOTIDE SEQUENCE</scope>
    <source>
        <strain evidence="4">ChiBcec8-14828</strain>
    </source>
</reference>
<dbReference type="Gene3D" id="3.40.50.1000">
    <property type="entry name" value="HAD superfamily/HAD-like"/>
    <property type="match status" value="1"/>
</dbReference>
<evidence type="ECO:0000256" key="3">
    <source>
        <dbReference type="ARBA" id="ARBA00022801"/>
    </source>
</evidence>
<dbReference type="CDD" id="cd07505">
    <property type="entry name" value="HAD_BPGM-like"/>
    <property type="match status" value="1"/>
</dbReference>
<dbReference type="Pfam" id="PF13419">
    <property type="entry name" value="HAD_2"/>
    <property type="match status" value="1"/>
</dbReference>
<dbReference type="NCBIfam" id="TIGR01509">
    <property type="entry name" value="HAD-SF-IA-v3"/>
    <property type="match status" value="1"/>
</dbReference>
<dbReference type="EMBL" id="DWYA01000052">
    <property type="protein sequence ID" value="HJB39855.1"/>
    <property type="molecule type" value="Genomic_DNA"/>
</dbReference>
<evidence type="ECO:0000256" key="2">
    <source>
        <dbReference type="ARBA" id="ARBA00022723"/>
    </source>
</evidence>
<dbReference type="InterPro" id="IPR023214">
    <property type="entry name" value="HAD_sf"/>
</dbReference>
<dbReference type="PRINTS" id="PR00413">
    <property type="entry name" value="HADHALOGNASE"/>
</dbReference>
<protein>
    <submittedName>
        <fullName evidence="4">HAD family phosphatase</fullName>
    </submittedName>
</protein>
<comment type="similarity">
    <text evidence="1">Belongs to the HAD-like hydrolase superfamily. CbbY/CbbZ/Gph/YieH family.</text>
</comment>
<dbReference type="InterPro" id="IPR006439">
    <property type="entry name" value="HAD-SF_hydro_IA"/>
</dbReference>
<dbReference type="SFLD" id="SFLDS00003">
    <property type="entry name" value="Haloacid_Dehalogenase"/>
    <property type="match status" value="1"/>
</dbReference>
<dbReference type="GO" id="GO:0046872">
    <property type="term" value="F:metal ion binding"/>
    <property type="evidence" value="ECO:0007669"/>
    <property type="project" value="UniProtKB-KW"/>
</dbReference>
<evidence type="ECO:0000313" key="5">
    <source>
        <dbReference type="Proteomes" id="UP000824209"/>
    </source>
</evidence>
<sequence>MPQCIEAVLFDMDGLMFDTERLSDIVWEQAGKAHGCTIGPEEMALMRGTNREEGKRAMLAHMGADFPFDLLHEEAHAMMREHLKDSVPVRPGLHELLNFLERHGVLMAVASSTAQALVEEYLERAGVRRFFKAVVCGDMVTRSKPAPDIYLEAARCLGVCPERCLVLEDSYNGVRAGAAAGCETLMIPDLSPATDEMRRLTSAVLPSLSDVCNYLEGRTQTSLD</sequence>
<keyword evidence="2" id="KW-0479">Metal-binding</keyword>
<proteinExistence type="inferred from homology"/>
<dbReference type="SFLD" id="SFLDG01129">
    <property type="entry name" value="C1.5:_HAD__Beta-PGM__Phosphata"/>
    <property type="match status" value="1"/>
</dbReference>
<dbReference type="FunFam" id="3.40.50.1000:FF:000036">
    <property type="entry name" value="HAD family hydrolase"/>
    <property type="match status" value="1"/>
</dbReference>
<dbReference type="PANTHER" id="PTHR18901">
    <property type="entry name" value="2-DEOXYGLUCOSE-6-PHOSPHATE PHOSPHATASE 2"/>
    <property type="match status" value="1"/>
</dbReference>
<name>A0A9D2M1N5_9FIRM</name>
<comment type="caution">
    <text evidence="4">The sequence shown here is derived from an EMBL/GenBank/DDBJ whole genome shotgun (WGS) entry which is preliminary data.</text>
</comment>
<dbReference type="InterPro" id="IPR036412">
    <property type="entry name" value="HAD-like_sf"/>
</dbReference>
<dbReference type="SUPFAM" id="SSF56784">
    <property type="entry name" value="HAD-like"/>
    <property type="match status" value="1"/>
</dbReference>
<dbReference type="InterPro" id="IPR041492">
    <property type="entry name" value="HAD_2"/>
</dbReference>
<dbReference type="InterPro" id="IPR023198">
    <property type="entry name" value="PGP-like_dom2"/>
</dbReference>
<dbReference type="PANTHER" id="PTHR18901:SF38">
    <property type="entry name" value="PSEUDOURIDINE-5'-PHOSPHATASE"/>
    <property type="match status" value="1"/>
</dbReference>
<gene>
    <name evidence="4" type="ORF">H9943_05605</name>
</gene>
<evidence type="ECO:0000313" key="4">
    <source>
        <dbReference type="EMBL" id="HJB39855.1"/>
    </source>
</evidence>
<keyword evidence="3" id="KW-0378">Hydrolase</keyword>
<reference evidence="4" key="1">
    <citation type="journal article" date="2021" name="PeerJ">
        <title>Extensive microbial diversity within the chicken gut microbiome revealed by metagenomics and culture.</title>
        <authorList>
            <person name="Gilroy R."/>
            <person name="Ravi A."/>
            <person name="Getino M."/>
            <person name="Pursley I."/>
            <person name="Horton D.L."/>
            <person name="Alikhan N.F."/>
            <person name="Baker D."/>
            <person name="Gharbi K."/>
            <person name="Hall N."/>
            <person name="Watson M."/>
            <person name="Adriaenssens E.M."/>
            <person name="Foster-Nyarko E."/>
            <person name="Jarju S."/>
            <person name="Secka A."/>
            <person name="Antonio M."/>
            <person name="Oren A."/>
            <person name="Chaudhuri R.R."/>
            <person name="La Ragione R."/>
            <person name="Hildebrand F."/>
            <person name="Pallen M.J."/>
        </authorList>
    </citation>
    <scope>NUCLEOTIDE SEQUENCE</scope>
    <source>
        <strain evidence="4">ChiBcec8-14828</strain>
    </source>
</reference>